<name>A0AAD4ZYF2_SILAS</name>
<sequence length="93" mass="10681">KLKPTLRSFSSSLINSEDTITLSCDLQDWTAWEFFWYRNSQIVNNEATKTNTLSVNVSNAGETEYQCGARWRSDYRYDTELSDPVKITARGTS</sequence>
<dbReference type="InterPro" id="IPR013783">
    <property type="entry name" value="Ig-like_fold"/>
</dbReference>
<dbReference type="AlphaFoldDB" id="A0AAD4ZYF2"/>
<dbReference type="Proteomes" id="UP001205998">
    <property type="component" value="Unassembled WGS sequence"/>
</dbReference>
<dbReference type="EMBL" id="MU600309">
    <property type="protein sequence ID" value="KAI5606379.1"/>
    <property type="molecule type" value="Genomic_DNA"/>
</dbReference>
<feature type="domain" description="Ig-like" evidence="1">
    <location>
        <begin position="4"/>
        <end position="82"/>
    </location>
</feature>
<dbReference type="Gene3D" id="2.60.40.10">
    <property type="entry name" value="Immunoglobulins"/>
    <property type="match status" value="1"/>
</dbReference>
<organism evidence="2 3">
    <name type="scientific">Silurus asotus</name>
    <name type="common">Amur catfish</name>
    <name type="synonym">Parasilurus asotus</name>
    <dbReference type="NCBI Taxonomy" id="30991"/>
    <lineage>
        <taxon>Eukaryota</taxon>
        <taxon>Metazoa</taxon>
        <taxon>Chordata</taxon>
        <taxon>Craniata</taxon>
        <taxon>Vertebrata</taxon>
        <taxon>Euteleostomi</taxon>
        <taxon>Actinopterygii</taxon>
        <taxon>Neopterygii</taxon>
        <taxon>Teleostei</taxon>
        <taxon>Ostariophysi</taxon>
        <taxon>Siluriformes</taxon>
        <taxon>Siluridae</taxon>
        <taxon>Silurus</taxon>
    </lineage>
</organism>
<dbReference type="SUPFAM" id="SSF48726">
    <property type="entry name" value="Immunoglobulin"/>
    <property type="match status" value="1"/>
</dbReference>
<gene>
    <name evidence="2" type="ORF">C0J50_10012</name>
</gene>
<dbReference type="Pfam" id="PF13895">
    <property type="entry name" value="Ig_2"/>
    <property type="match status" value="1"/>
</dbReference>
<accession>A0AAD4ZYF2</accession>
<evidence type="ECO:0000259" key="1">
    <source>
        <dbReference type="PROSITE" id="PS50835"/>
    </source>
</evidence>
<proteinExistence type="predicted"/>
<protein>
    <submittedName>
        <fullName evidence="2">Sialoadhesin-like</fullName>
    </submittedName>
</protein>
<dbReference type="InterPro" id="IPR036179">
    <property type="entry name" value="Ig-like_dom_sf"/>
</dbReference>
<evidence type="ECO:0000313" key="3">
    <source>
        <dbReference type="Proteomes" id="UP001205998"/>
    </source>
</evidence>
<comment type="caution">
    <text evidence="2">The sequence shown here is derived from an EMBL/GenBank/DDBJ whole genome shotgun (WGS) entry which is preliminary data.</text>
</comment>
<feature type="non-terminal residue" evidence="2">
    <location>
        <position position="1"/>
    </location>
</feature>
<reference evidence="2" key="1">
    <citation type="submission" date="2018-07" db="EMBL/GenBank/DDBJ databases">
        <title>Comparative genomics of catfishes provides insights into carnivory and benthic adaptation.</title>
        <authorList>
            <person name="Zhang Y."/>
            <person name="Wang D."/>
            <person name="Peng Z."/>
            <person name="Zheng S."/>
            <person name="Shao F."/>
            <person name="Tao W."/>
        </authorList>
    </citation>
    <scope>NUCLEOTIDE SEQUENCE</scope>
    <source>
        <strain evidence="2">Chongqing</strain>
    </source>
</reference>
<keyword evidence="3" id="KW-1185">Reference proteome</keyword>
<dbReference type="PROSITE" id="PS50835">
    <property type="entry name" value="IG_LIKE"/>
    <property type="match status" value="1"/>
</dbReference>
<dbReference type="InterPro" id="IPR007110">
    <property type="entry name" value="Ig-like_dom"/>
</dbReference>
<evidence type="ECO:0000313" key="2">
    <source>
        <dbReference type="EMBL" id="KAI5606379.1"/>
    </source>
</evidence>